<evidence type="ECO:0000313" key="1">
    <source>
        <dbReference type="EMBL" id="VFS14975.1"/>
    </source>
</evidence>
<sequence>MAIILTYFRKKIYLCLFFLLCFINLPAYGLDWERAPDNSWVKINYFGPSNVDMPASAGDISPKYSSLYLSFKDHGFNSYIREVKGVTCKSQRDFDSVIQSYLTGVHIKRTSTTTTSPGAVTALCASKMTGDGYMDINSNVYLKRWYFDEDPPVYNSCNLKVGGPYDIKVGRGDSGIINGEYSIECELESTVIVEFKNEGIASGFPNGLSGSAKMDNGNISEKLDNVSGLLTRHFSINLTSDLSVNPGSYSGTIVVLATPQ</sequence>
<reference evidence="1 2" key="1">
    <citation type="submission" date="2019-03" db="EMBL/GenBank/DDBJ databases">
        <authorList>
            <consortium name="Pathogen Informatics"/>
        </authorList>
    </citation>
    <scope>NUCLEOTIDE SEQUENCE [LARGE SCALE GENOMIC DNA]</scope>
    <source>
        <strain evidence="1 2">NCTC12126</strain>
    </source>
</reference>
<organism evidence="1 2">
    <name type="scientific">Enterobacter cancerogenus</name>
    <dbReference type="NCBI Taxonomy" id="69218"/>
    <lineage>
        <taxon>Bacteria</taxon>
        <taxon>Pseudomonadati</taxon>
        <taxon>Pseudomonadota</taxon>
        <taxon>Gammaproteobacteria</taxon>
        <taxon>Enterobacterales</taxon>
        <taxon>Enterobacteriaceae</taxon>
        <taxon>Enterobacter</taxon>
        <taxon>Enterobacter cloacae complex</taxon>
    </lineage>
</organism>
<gene>
    <name evidence="1" type="ORF">NCTC12126_01049</name>
</gene>
<accession>A0A484WXP5</accession>
<evidence type="ECO:0000313" key="2">
    <source>
        <dbReference type="Proteomes" id="UP000351155"/>
    </source>
</evidence>
<protein>
    <submittedName>
        <fullName evidence="1">Uncharacterized protein</fullName>
    </submittedName>
</protein>
<dbReference type="Proteomes" id="UP000351155">
    <property type="component" value="Unassembled WGS sequence"/>
</dbReference>
<dbReference type="EMBL" id="CAADIW010000005">
    <property type="protein sequence ID" value="VFS14975.1"/>
    <property type="molecule type" value="Genomic_DNA"/>
</dbReference>
<dbReference type="AlphaFoldDB" id="A0A484WXP5"/>
<proteinExistence type="predicted"/>
<name>A0A484WXP5_9ENTR</name>